<protein>
    <submittedName>
        <fullName evidence="7">FAD-dependent monooxygenase OpS4</fullName>
    </submittedName>
</protein>
<comment type="similarity">
    <text evidence="1">Belongs to the paxM FAD-dependent monooxygenase family.</text>
</comment>
<dbReference type="GO" id="GO:0004497">
    <property type="term" value="F:monooxygenase activity"/>
    <property type="evidence" value="ECO:0007669"/>
    <property type="project" value="UniProtKB-KW"/>
</dbReference>
<dbReference type="InterPro" id="IPR050493">
    <property type="entry name" value="FAD-dep_Monooxygenase_BioMet"/>
</dbReference>
<dbReference type="InterPro" id="IPR036188">
    <property type="entry name" value="FAD/NAD-bd_sf"/>
</dbReference>
<dbReference type="PANTHER" id="PTHR13789:SF311">
    <property type="entry name" value="HYDROXYLASE, PUTATIVE (AFU_ORTHOLOGUE AFUA_5G10180)-RELATED"/>
    <property type="match status" value="1"/>
</dbReference>
<dbReference type="Proteomes" id="UP001338125">
    <property type="component" value="Unassembled WGS sequence"/>
</dbReference>
<comment type="caution">
    <text evidence="7">The sequence shown here is derived from an EMBL/GenBank/DDBJ whole genome shotgun (WGS) entry which is preliminary data.</text>
</comment>
<evidence type="ECO:0000313" key="8">
    <source>
        <dbReference type="Proteomes" id="UP001338125"/>
    </source>
</evidence>
<evidence type="ECO:0000256" key="2">
    <source>
        <dbReference type="ARBA" id="ARBA00022630"/>
    </source>
</evidence>
<dbReference type="Gene3D" id="3.50.50.60">
    <property type="entry name" value="FAD/NAD(P)-binding domain"/>
    <property type="match status" value="1"/>
</dbReference>
<evidence type="ECO:0000256" key="3">
    <source>
        <dbReference type="ARBA" id="ARBA00022827"/>
    </source>
</evidence>
<sequence>MGEMNALIVGAGISGLTCAISLARHQGVRVTVLEKAPTLCQVGNGIQVPCNAAHVLKSLGLLERFSAIAGGPSPGSWSMDYRTGKVLLKRDFGPCERLYGVPLVHRQDYMNLLLEEAIRLGVDIKTGCDVQEVNLEATSITLANGQVYTADVIIGCDGVHSSIRAALHPNIQVHTSSMIAYRCVLTIPQLAAASSSLRNLLTAPMCRMWLGPRSHAVVYPLRQGTMLNLVLIINDDPFNKRCRHGDRLRLLREWVKDWDPVVKEIVDLTPSLDSFPLRELPELPTWSKGSVAIAGDAAHPTTPFLAQGAAMAVEDAHILGTMLGQLSQREPRNWKKHIPAILRSYTDLQRSRTTRIVRNSRKHGAWDHMLPGKERDARDREFANFDMETCVSECPWIDARMNRELLGRRAGDLGERELGRLLAAEAEETKRIQQKPQRGSWFKNWSRRLLKNSPLLNNRGLGVAFHAGLFMACLTLCGILARPDNIPRFEIFNH</sequence>
<dbReference type="EMBL" id="JAVFKD010000004">
    <property type="protein sequence ID" value="KAK5995251.1"/>
    <property type="molecule type" value="Genomic_DNA"/>
</dbReference>
<name>A0ABR0SU00_9HYPO</name>
<dbReference type="SUPFAM" id="SSF54373">
    <property type="entry name" value="FAD-linked reductases, C-terminal domain"/>
    <property type="match status" value="1"/>
</dbReference>
<dbReference type="PRINTS" id="PR00420">
    <property type="entry name" value="RNGMNOXGNASE"/>
</dbReference>
<evidence type="ECO:0000313" key="7">
    <source>
        <dbReference type="EMBL" id="KAK5995251.1"/>
    </source>
</evidence>
<reference evidence="7 8" key="1">
    <citation type="submission" date="2024-01" db="EMBL/GenBank/DDBJ databases">
        <title>Complete genome of Cladobotryum mycophilum ATHUM6906.</title>
        <authorList>
            <person name="Christinaki A.C."/>
            <person name="Myridakis A.I."/>
            <person name="Kouvelis V.N."/>
        </authorList>
    </citation>
    <scope>NUCLEOTIDE SEQUENCE [LARGE SCALE GENOMIC DNA]</scope>
    <source>
        <strain evidence="7 8">ATHUM6906</strain>
    </source>
</reference>
<evidence type="ECO:0000259" key="6">
    <source>
        <dbReference type="Pfam" id="PF01494"/>
    </source>
</evidence>
<keyword evidence="2" id="KW-0285">Flavoprotein</keyword>
<accession>A0ABR0SU00</accession>
<dbReference type="SUPFAM" id="SSF51905">
    <property type="entry name" value="FAD/NAD(P)-binding domain"/>
    <property type="match status" value="1"/>
</dbReference>
<evidence type="ECO:0000256" key="4">
    <source>
        <dbReference type="ARBA" id="ARBA00023002"/>
    </source>
</evidence>
<dbReference type="PANTHER" id="PTHR13789">
    <property type="entry name" value="MONOOXYGENASE"/>
    <property type="match status" value="1"/>
</dbReference>
<proteinExistence type="inferred from homology"/>
<keyword evidence="8" id="KW-1185">Reference proteome</keyword>
<keyword evidence="3" id="KW-0274">FAD</keyword>
<evidence type="ECO:0000256" key="1">
    <source>
        <dbReference type="ARBA" id="ARBA00007992"/>
    </source>
</evidence>
<organism evidence="7 8">
    <name type="scientific">Cladobotryum mycophilum</name>
    <dbReference type="NCBI Taxonomy" id="491253"/>
    <lineage>
        <taxon>Eukaryota</taxon>
        <taxon>Fungi</taxon>
        <taxon>Dikarya</taxon>
        <taxon>Ascomycota</taxon>
        <taxon>Pezizomycotina</taxon>
        <taxon>Sordariomycetes</taxon>
        <taxon>Hypocreomycetidae</taxon>
        <taxon>Hypocreales</taxon>
        <taxon>Hypocreaceae</taxon>
        <taxon>Cladobotryum</taxon>
    </lineage>
</organism>
<dbReference type="InterPro" id="IPR002938">
    <property type="entry name" value="FAD-bd"/>
</dbReference>
<dbReference type="Pfam" id="PF01494">
    <property type="entry name" value="FAD_binding_3"/>
    <property type="match status" value="1"/>
</dbReference>
<feature type="domain" description="FAD-binding" evidence="6">
    <location>
        <begin position="4"/>
        <end position="328"/>
    </location>
</feature>
<gene>
    <name evidence="7" type="ORF">PT974_03650</name>
</gene>
<evidence type="ECO:0000256" key="5">
    <source>
        <dbReference type="ARBA" id="ARBA00023033"/>
    </source>
</evidence>
<keyword evidence="5 7" id="KW-0503">Monooxygenase</keyword>
<keyword evidence="4" id="KW-0560">Oxidoreductase</keyword>